<evidence type="ECO:0000313" key="3">
    <source>
        <dbReference type="Proteomes" id="UP000321272"/>
    </source>
</evidence>
<dbReference type="Gene3D" id="1.20.120.520">
    <property type="entry name" value="nmb1532 protein domain like"/>
    <property type="match status" value="1"/>
</dbReference>
<dbReference type="EMBL" id="CP042382">
    <property type="protein sequence ID" value="QEA39266.1"/>
    <property type="molecule type" value="Genomic_DNA"/>
</dbReference>
<evidence type="ECO:0000259" key="1">
    <source>
        <dbReference type="Pfam" id="PF01814"/>
    </source>
</evidence>
<dbReference type="Pfam" id="PF01814">
    <property type="entry name" value="Hemerythrin"/>
    <property type="match status" value="1"/>
</dbReference>
<feature type="domain" description="Hemerythrin-like" evidence="1">
    <location>
        <begin position="8"/>
        <end position="141"/>
    </location>
</feature>
<evidence type="ECO:0000313" key="2">
    <source>
        <dbReference type="EMBL" id="QEA39266.1"/>
    </source>
</evidence>
<dbReference type="AlphaFoldDB" id="A0A5B8SRG2"/>
<gene>
    <name evidence="2" type="ORF">FGL86_09400</name>
</gene>
<accession>A0A5B8SRG2</accession>
<dbReference type="InterPro" id="IPR012312">
    <property type="entry name" value="Hemerythrin-like"/>
</dbReference>
<sequence length="202" mass="23588">MSTSLLRYLQGDHQRYDGLLCIAERQLHGARCGDTPDFALLRDIFHYLAHHPDRLHHAFEDRLFERLGERFPEDRPYLDTLQDQHRRIATYGGELYAKFRSIAAGEVDPELDLNTMNLVQAYSELYHAHLRCEETRIFPHLVKWLEDKDWQEMMASILQDTPIADAEEAVEFEALRERIAANRTGLWLSDEERASFCPLCSA</sequence>
<name>A0A5B8SRG2_9GAMM</name>
<keyword evidence="3" id="KW-1185">Reference proteome</keyword>
<dbReference type="RefSeq" id="WP_147184318.1">
    <property type="nucleotide sequence ID" value="NZ_CP042382.1"/>
</dbReference>
<dbReference type="Proteomes" id="UP000321272">
    <property type="component" value="Chromosome"/>
</dbReference>
<dbReference type="OrthoDB" id="7349010at2"/>
<organism evidence="2 3">
    <name type="scientific">Pistricoccus aurantiacus</name>
    <dbReference type="NCBI Taxonomy" id="1883414"/>
    <lineage>
        <taxon>Bacteria</taxon>
        <taxon>Pseudomonadati</taxon>
        <taxon>Pseudomonadota</taxon>
        <taxon>Gammaproteobacteria</taxon>
        <taxon>Oceanospirillales</taxon>
        <taxon>Halomonadaceae</taxon>
        <taxon>Pistricoccus</taxon>
    </lineage>
</organism>
<dbReference type="KEGG" id="paur:FGL86_09400"/>
<proteinExistence type="predicted"/>
<protein>
    <recommendedName>
        <fullName evidence="1">Hemerythrin-like domain-containing protein</fullName>
    </recommendedName>
</protein>
<reference evidence="2 3" key="1">
    <citation type="submission" date="2019-06" db="EMBL/GenBank/DDBJ databases">
        <title>Genome analyses of bacteria isolated from kimchi.</title>
        <authorList>
            <person name="Lee S."/>
            <person name="Ahn S."/>
            <person name="Roh S."/>
        </authorList>
    </citation>
    <scope>NUCLEOTIDE SEQUENCE [LARGE SCALE GENOMIC DNA]</scope>
    <source>
        <strain evidence="2 3">CBA4606</strain>
    </source>
</reference>